<name>A0ABS3JAH7_9BACT</name>
<accession>A0ABS3JAH7</accession>
<reference evidence="1 2" key="1">
    <citation type="submission" date="2021-03" db="EMBL/GenBank/DDBJ databases">
        <title>Fibrella sp. HMF5405 genome sequencing and assembly.</title>
        <authorList>
            <person name="Kang H."/>
            <person name="Kim H."/>
            <person name="Bae S."/>
            <person name="Joh K."/>
        </authorList>
    </citation>
    <scope>NUCLEOTIDE SEQUENCE [LARGE SCALE GENOMIC DNA]</scope>
    <source>
        <strain evidence="1 2">HMF5405</strain>
    </source>
</reference>
<gene>
    <name evidence="1" type="ORF">J2I46_00245</name>
</gene>
<comment type="caution">
    <text evidence="1">The sequence shown here is derived from an EMBL/GenBank/DDBJ whole genome shotgun (WGS) entry which is preliminary data.</text>
</comment>
<evidence type="ECO:0000313" key="1">
    <source>
        <dbReference type="EMBL" id="MBO0946992.1"/>
    </source>
</evidence>
<proteinExistence type="predicted"/>
<keyword evidence="2" id="KW-1185">Reference proteome</keyword>
<dbReference type="Proteomes" id="UP000664628">
    <property type="component" value="Unassembled WGS sequence"/>
</dbReference>
<dbReference type="RefSeq" id="WP_207326919.1">
    <property type="nucleotide sequence ID" value="NZ_JAFMYW010000001.1"/>
</dbReference>
<sequence length="235" mass="25106">MQTTNKTVDALGIGNPILDFGRNDVHFASNFKNGRAFTIQITNSATANGGDNGVRKLVLFAGLDQAIGAGAVAGLLKDGAFTDINAASGLTGISQEAKSILALQKYLMARPTVLKAMHLQFSDPLQAGASFRVSYDDPFQVKPDRNLRASTSYDQNTNNTSYLLIDKIDEILDGDTALYYQLNPGITVTITFYFGGSTSLKKLLTTLKATAEAEIATVGQATIDRMDVIAASQSR</sequence>
<evidence type="ECO:0008006" key="3">
    <source>
        <dbReference type="Google" id="ProtNLM"/>
    </source>
</evidence>
<organism evidence="1 2">
    <name type="scientific">Fibrella forsythiae</name>
    <dbReference type="NCBI Taxonomy" id="2817061"/>
    <lineage>
        <taxon>Bacteria</taxon>
        <taxon>Pseudomonadati</taxon>
        <taxon>Bacteroidota</taxon>
        <taxon>Cytophagia</taxon>
        <taxon>Cytophagales</taxon>
        <taxon>Spirosomataceae</taxon>
        <taxon>Fibrella</taxon>
    </lineage>
</organism>
<evidence type="ECO:0000313" key="2">
    <source>
        <dbReference type="Proteomes" id="UP000664628"/>
    </source>
</evidence>
<dbReference type="EMBL" id="JAFMYW010000001">
    <property type="protein sequence ID" value="MBO0946992.1"/>
    <property type="molecule type" value="Genomic_DNA"/>
</dbReference>
<protein>
    <recommendedName>
        <fullName evidence="3">Viral coat protein P2 N-terminal domain-containing protein</fullName>
    </recommendedName>
</protein>